<reference evidence="2" key="1">
    <citation type="journal article" date="2022" name="Pest Manag. Sci.">
        <title>Glutamicibacter halophytocola-mediated host fitness of potato tuber moth on Solanaceae crops.</title>
        <authorList>
            <person name="Wang W."/>
            <person name="Xiao G."/>
            <person name="Du G."/>
            <person name="Chang L."/>
            <person name="Yang Y."/>
            <person name="Ye J."/>
            <person name="Chen B."/>
        </authorList>
    </citation>
    <scope>NUCLEOTIDE SEQUENCE</scope>
    <source>
        <strain evidence="2">S2</strain>
    </source>
</reference>
<dbReference type="EMBL" id="CP102487">
    <property type="protein sequence ID" value="UUX59665.1"/>
    <property type="molecule type" value="Genomic_DNA"/>
</dbReference>
<evidence type="ECO:0000313" key="2">
    <source>
        <dbReference type="EMBL" id="UUX59665.1"/>
    </source>
</evidence>
<sequence>MTNNEGQHVFISYVREDKECVDRLCEMLKAAQIPFWRDLKNLEPGDDWKIKIKEAIRNNSLVFLACFSDNSRNRPRNNMNEELHLAVEEFRRMPPGETWIIPIRFDDGSVPDWGIGANRSLNDINRVDLFGDSYPEQAVALTNKINRLMGANENAATTLAFVEESRSQERPELLRRLTKEMIVNPAKQIELDDLIAGEVRSALETLNDDPRYGSQVRSGTNEDQIRNFVQLASETWEAVRPFCYSLAIAARWGTADSLSPWTAGIKNIVSAASKHHDGYESINNVRHIAAVAVIAVAALASTAYSRWDNFKTLLAGPRVPENYHVGSTIGVLDATGYWKPFDTSASLPSIFSRAETSGDDPVELFNQYNNRQLGKLHTPIPDWLHSVMKPIFEWTEEEHTQNYHLSELMLGVVGQDVSTQDALNRGHNAQYARSNWFGRSTWALRHASQSPVDQLRSKLEREGASGALLQAGLFGGDLPRALSAIDKYNEDYREYARRISW</sequence>
<dbReference type="AlphaFoldDB" id="A0AA95BQW1"/>
<organism evidence="2 3">
    <name type="scientific">Glutamicibacter halophytocola</name>
    <dbReference type="NCBI Taxonomy" id="1933880"/>
    <lineage>
        <taxon>Bacteria</taxon>
        <taxon>Bacillati</taxon>
        <taxon>Actinomycetota</taxon>
        <taxon>Actinomycetes</taxon>
        <taxon>Micrococcales</taxon>
        <taxon>Micrococcaceae</taxon>
        <taxon>Glutamicibacter</taxon>
    </lineage>
</organism>
<dbReference type="Pfam" id="PF13676">
    <property type="entry name" value="TIR_2"/>
    <property type="match status" value="1"/>
</dbReference>
<keyword evidence="2" id="KW-0675">Receptor</keyword>
<gene>
    <name evidence="2" type="ORF">NUH22_03280</name>
</gene>
<dbReference type="InterPro" id="IPR035897">
    <property type="entry name" value="Toll_tir_struct_dom_sf"/>
</dbReference>
<evidence type="ECO:0000313" key="3">
    <source>
        <dbReference type="Proteomes" id="UP001060018"/>
    </source>
</evidence>
<feature type="domain" description="TIR" evidence="1">
    <location>
        <begin position="5"/>
        <end position="149"/>
    </location>
</feature>
<protein>
    <submittedName>
        <fullName evidence="2">Toll/interleukin-1 receptor domain-containing protein</fullName>
    </submittedName>
</protein>
<dbReference type="GO" id="GO:0007165">
    <property type="term" value="P:signal transduction"/>
    <property type="evidence" value="ECO:0007669"/>
    <property type="project" value="InterPro"/>
</dbReference>
<dbReference type="Gene3D" id="3.40.50.10140">
    <property type="entry name" value="Toll/interleukin-1 receptor homology (TIR) domain"/>
    <property type="match status" value="1"/>
</dbReference>
<dbReference type="Proteomes" id="UP001060018">
    <property type="component" value="Chromosome"/>
</dbReference>
<proteinExistence type="predicted"/>
<dbReference type="SUPFAM" id="SSF52200">
    <property type="entry name" value="Toll/Interleukin receptor TIR domain"/>
    <property type="match status" value="1"/>
</dbReference>
<evidence type="ECO:0000259" key="1">
    <source>
        <dbReference type="PROSITE" id="PS50104"/>
    </source>
</evidence>
<name>A0AA95BQW1_9MICC</name>
<dbReference type="InterPro" id="IPR000157">
    <property type="entry name" value="TIR_dom"/>
</dbReference>
<dbReference type="RefSeq" id="WP_257745957.1">
    <property type="nucleotide sequence ID" value="NZ_CP102487.1"/>
</dbReference>
<dbReference type="PROSITE" id="PS50104">
    <property type="entry name" value="TIR"/>
    <property type="match status" value="1"/>
</dbReference>
<accession>A0AA95BQW1</accession>